<name>A0ABQ1RZM2_9BURK</name>
<dbReference type="EMBL" id="BMEG01000010">
    <property type="protein sequence ID" value="GGD88333.1"/>
    <property type="molecule type" value="Genomic_DNA"/>
</dbReference>
<sequence length="238" mass="25808">MSKKHIVVKVMLVDDHQLIRAGIRALIDEIDGFAVVAETGTAEEALTLIDEHAPAMLVTDISLPGKSGLDLLLQLRERKSDVRKVVLSMHATPDFVLSALKAGANGYLVKDAAAVELEIALRAVMLGQSYLSPAISGMVVTQMLAQGESVDLSDRLVPRPPEPIVPTRSARPVAELTPRQLQILTMIAQGQSTKEIAWSLELSVKTIETHRLQLMQRLGIRDVAGLTLYAVKNQLIAA</sequence>
<keyword evidence="7" id="KW-1185">Reference proteome</keyword>
<dbReference type="PROSITE" id="PS50043">
    <property type="entry name" value="HTH_LUXR_2"/>
    <property type="match status" value="1"/>
</dbReference>
<reference evidence="7" key="1">
    <citation type="journal article" date="2019" name="Int. J. Syst. Evol. Microbiol.">
        <title>The Global Catalogue of Microorganisms (GCM) 10K type strain sequencing project: providing services to taxonomists for standard genome sequencing and annotation.</title>
        <authorList>
            <consortium name="The Broad Institute Genomics Platform"/>
            <consortium name="The Broad Institute Genome Sequencing Center for Infectious Disease"/>
            <person name="Wu L."/>
            <person name="Ma J."/>
        </authorList>
    </citation>
    <scope>NUCLEOTIDE SEQUENCE [LARGE SCALE GENOMIC DNA]</scope>
    <source>
        <strain evidence="7">CGMCC 1.11013</strain>
    </source>
</reference>
<dbReference type="PANTHER" id="PTHR43214:SF43">
    <property type="entry name" value="TWO-COMPONENT RESPONSE REGULATOR"/>
    <property type="match status" value="1"/>
</dbReference>
<dbReference type="CDD" id="cd06170">
    <property type="entry name" value="LuxR_C_like"/>
    <property type="match status" value="1"/>
</dbReference>
<feature type="domain" description="Response regulatory" evidence="5">
    <location>
        <begin position="9"/>
        <end position="125"/>
    </location>
</feature>
<organism evidence="6 7">
    <name type="scientific">Caballeronia grimmiae</name>
    <dbReference type="NCBI Taxonomy" id="1071679"/>
    <lineage>
        <taxon>Bacteria</taxon>
        <taxon>Pseudomonadati</taxon>
        <taxon>Pseudomonadota</taxon>
        <taxon>Betaproteobacteria</taxon>
        <taxon>Burkholderiales</taxon>
        <taxon>Burkholderiaceae</taxon>
        <taxon>Caballeronia</taxon>
    </lineage>
</organism>
<evidence type="ECO:0000256" key="3">
    <source>
        <dbReference type="PROSITE-ProRule" id="PRU00169"/>
    </source>
</evidence>
<dbReference type="SUPFAM" id="SSF46894">
    <property type="entry name" value="C-terminal effector domain of the bipartite response regulators"/>
    <property type="match status" value="1"/>
</dbReference>
<dbReference type="PANTHER" id="PTHR43214">
    <property type="entry name" value="TWO-COMPONENT RESPONSE REGULATOR"/>
    <property type="match status" value="1"/>
</dbReference>
<dbReference type="PROSITE" id="PS50110">
    <property type="entry name" value="RESPONSE_REGULATORY"/>
    <property type="match status" value="1"/>
</dbReference>
<dbReference type="CDD" id="cd17535">
    <property type="entry name" value="REC_NarL-like"/>
    <property type="match status" value="1"/>
</dbReference>
<dbReference type="InterPro" id="IPR000792">
    <property type="entry name" value="Tscrpt_reg_LuxR_C"/>
</dbReference>
<evidence type="ECO:0000259" key="5">
    <source>
        <dbReference type="PROSITE" id="PS50110"/>
    </source>
</evidence>
<dbReference type="SUPFAM" id="SSF52172">
    <property type="entry name" value="CheY-like"/>
    <property type="match status" value="1"/>
</dbReference>
<dbReference type="Pfam" id="PF00072">
    <property type="entry name" value="Response_reg"/>
    <property type="match status" value="1"/>
</dbReference>
<gene>
    <name evidence="6" type="ORF">GCM10010985_48620</name>
</gene>
<dbReference type="Pfam" id="PF00196">
    <property type="entry name" value="GerE"/>
    <property type="match status" value="1"/>
</dbReference>
<dbReference type="InterPro" id="IPR001789">
    <property type="entry name" value="Sig_transdc_resp-reg_receiver"/>
</dbReference>
<feature type="modified residue" description="4-aspartylphosphate" evidence="3">
    <location>
        <position position="60"/>
    </location>
</feature>
<protein>
    <submittedName>
        <fullName evidence="6">DNA-binding response regulator</fullName>
    </submittedName>
</protein>
<feature type="domain" description="HTH luxR-type" evidence="4">
    <location>
        <begin position="169"/>
        <end position="234"/>
    </location>
</feature>
<dbReference type="InterPro" id="IPR058245">
    <property type="entry name" value="NreC/VraR/RcsB-like_REC"/>
</dbReference>
<dbReference type="InterPro" id="IPR011006">
    <property type="entry name" value="CheY-like_superfamily"/>
</dbReference>
<comment type="caution">
    <text evidence="6">The sequence shown here is derived from an EMBL/GenBank/DDBJ whole genome shotgun (WGS) entry which is preliminary data.</text>
</comment>
<keyword evidence="2 6" id="KW-0238">DNA-binding</keyword>
<evidence type="ECO:0000259" key="4">
    <source>
        <dbReference type="PROSITE" id="PS50043"/>
    </source>
</evidence>
<dbReference type="Gene3D" id="3.40.50.2300">
    <property type="match status" value="1"/>
</dbReference>
<dbReference type="InterPro" id="IPR016032">
    <property type="entry name" value="Sig_transdc_resp-reg_C-effctor"/>
</dbReference>
<dbReference type="SMART" id="SM00421">
    <property type="entry name" value="HTH_LUXR"/>
    <property type="match status" value="1"/>
</dbReference>
<evidence type="ECO:0000313" key="7">
    <source>
        <dbReference type="Proteomes" id="UP000597138"/>
    </source>
</evidence>
<dbReference type="PRINTS" id="PR00038">
    <property type="entry name" value="HTHLUXR"/>
</dbReference>
<keyword evidence="1 3" id="KW-0597">Phosphoprotein</keyword>
<dbReference type="SMART" id="SM00448">
    <property type="entry name" value="REC"/>
    <property type="match status" value="1"/>
</dbReference>
<proteinExistence type="predicted"/>
<evidence type="ECO:0000256" key="2">
    <source>
        <dbReference type="ARBA" id="ARBA00023125"/>
    </source>
</evidence>
<evidence type="ECO:0000256" key="1">
    <source>
        <dbReference type="ARBA" id="ARBA00022553"/>
    </source>
</evidence>
<dbReference type="InterPro" id="IPR039420">
    <property type="entry name" value="WalR-like"/>
</dbReference>
<dbReference type="Proteomes" id="UP000597138">
    <property type="component" value="Unassembled WGS sequence"/>
</dbReference>
<dbReference type="RefSeq" id="WP_035963356.1">
    <property type="nucleotide sequence ID" value="NZ_BMEG01000010.1"/>
</dbReference>
<evidence type="ECO:0000313" key="6">
    <source>
        <dbReference type="EMBL" id="GGD88333.1"/>
    </source>
</evidence>
<dbReference type="GO" id="GO:0003677">
    <property type="term" value="F:DNA binding"/>
    <property type="evidence" value="ECO:0007669"/>
    <property type="project" value="UniProtKB-KW"/>
</dbReference>
<accession>A0ABQ1RZM2</accession>